<evidence type="ECO:0000313" key="2">
    <source>
        <dbReference type="Proteomes" id="UP001060215"/>
    </source>
</evidence>
<dbReference type="EMBL" id="CM045763">
    <property type="protein sequence ID" value="KAI8021312.1"/>
    <property type="molecule type" value="Genomic_DNA"/>
</dbReference>
<organism evidence="1 2">
    <name type="scientific">Camellia lanceoleosa</name>
    <dbReference type="NCBI Taxonomy" id="1840588"/>
    <lineage>
        <taxon>Eukaryota</taxon>
        <taxon>Viridiplantae</taxon>
        <taxon>Streptophyta</taxon>
        <taxon>Embryophyta</taxon>
        <taxon>Tracheophyta</taxon>
        <taxon>Spermatophyta</taxon>
        <taxon>Magnoliopsida</taxon>
        <taxon>eudicotyledons</taxon>
        <taxon>Gunneridae</taxon>
        <taxon>Pentapetalae</taxon>
        <taxon>asterids</taxon>
        <taxon>Ericales</taxon>
        <taxon>Theaceae</taxon>
        <taxon>Camellia</taxon>
    </lineage>
</organism>
<accession>A0ACC0I919</accession>
<keyword evidence="2" id="KW-1185">Reference proteome</keyword>
<protein>
    <submittedName>
        <fullName evidence="1">Protein disulfide-isomerase like 2-2</fullName>
    </submittedName>
</protein>
<proteinExistence type="predicted"/>
<evidence type="ECO:0000313" key="1">
    <source>
        <dbReference type="EMBL" id="KAI8021312.1"/>
    </source>
</evidence>
<reference evidence="1 2" key="1">
    <citation type="journal article" date="2022" name="Plant J.">
        <title>Chromosome-level genome of Camellia lanceoleosa provides a valuable resource for understanding genome evolution and self-incompatibility.</title>
        <authorList>
            <person name="Gong W."/>
            <person name="Xiao S."/>
            <person name="Wang L."/>
            <person name="Liao Z."/>
            <person name="Chang Y."/>
            <person name="Mo W."/>
            <person name="Hu G."/>
            <person name="Li W."/>
            <person name="Zhao G."/>
            <person name="Zhu H."/>
            <person name="Hu X."/>
            <person name="Ji K."/>
            <person name="Xiang X."/>
            <person name="Song Q."/>
            <person name="Yuan D."/>
            <person name="Jin S."/>
            <person name="Zhang L."/>
        </authorList>
    </citation>
    <scope>NUCLEOTIDE SEQUENCE [LARGE SCALE GENOMIC DNA]</scope>
    <source>
        <strain evidence="1">SQ_2022a</strain>
    </source>
</reference>
<sequence length="160" mass="17731">MELQNQNTVKEPKNINYNLQSRERGRNVLIISSVDCVLFVVDLGAQFTGRCTVPIIVTGGSAKPFQLQEYGIKGFPTIKVFVPGKPLVDYQGARDEKPIADYALQQVEALLKERLSGKGTGGSSEKSEPSASVELNSHNFDELVLRDKELWIVEFFAPCN</sequence>
<comment type="caution">
    <text evidence="1">The sequence shown here is derived from an EMBL/GenBank/DDBJ whole genome shotgun (WGS) entry which is preliminary data.</text>
</comment>
<gene>
    <name evidence="1" type="ORF">LOK49_LG03G03309</name>
</gene>
<name>A0ACC0I919_9ERIC</name>
<dbReference type="Proteomes" id="UP001060215">
    <property type="component" value="Chromosome 6"/>
</dbReference>